<evidence type="ECO:0000256" key="2">
    <source>
        <dbReference type="ARBA" id="ARBA00022553"/>
    </source>
</evidence>
<dbReference type="Gene3D" id="3.40.50.980">
    <property type="match status" value="2"/>
</dbReference>
<evidence type="ECO:0000259" key="4">
    <source>
        <dbReference type="PROSITE" id="PS50075"/>
    </source>
</evidence>
<dbReference type="Proteomes" id="UP000184499">
    <property type="component" value="Unassembled WGS sequence"/>
</dbReference>
<comment type="similarity">
    <text evidence="3">Belongs to the NRP synthetase family.</text>
</comment>
<dbReference type="NCBIfam" id="TIGR01746">
    <property type="entry name" value="Thioester-redct"/>
    <property type="match status" value="1"/>
</dbReference>
<organism evidence="5 6">
    <name type="scientific">Aspergillus brasiliensis (strain CBS 101740 / IMI 381727 / IBT 21946)</name>
    <dbReference type="NCBI Taxonomy" id="767769"/>
    <lineage>
        <taxon>Eukaryota</taxon>
        <taxon>Fungi</taxon>
        <taxon>Dikarya</taxon>
        <taxon>Ascomycota</taxon>
        <taxon>Pezizomycotina</taxon>
        <taxon>Eurotiomycetes</taxon>
        <taxon>Eurotiomycetidae</taxon>
        <taxon>Eurotiales</taxon>
        <taxon>Aspergillaceae</taxon>
        <taxon>Aspergillus</taxon>
        <taxon>Aspergillus subgen. Circumdati</taxon>
    </lineage>
</organism>
<dbReference type="Pfam" id="PF00550">
    <property type="entry name" value="PP-binding"/>
    <property type="match status" value="1"/>
</dbReference>
<dbReference type="CDD" id="cd05235">
    <property type="entry name" value="SDR_e1"/>
    <property type="match status" value="1"/>
</dbReference>
<evidence type="ECO:0000313" key="6">
    <source>
        <dbReference type="Proteomes" id="UP000184499"/>
    </source>
</evidence>
<dbReference type="SUPFAM" id="SSF51735">
    <property type="entry name" value="NAD(P)-binding Rossmann-fold domains"/>
    <property type="match status" value="1"/>
</dbReference>
<dbReference type="Gene3D" id="2.30.38.10">
    <property type="entry name" value="Luciferase, Domain 3"/>
    <property type="match status" value="1"/>
</dbReference>
<dbReference type="InterPro" id="IPR036736">
    <property type="entry name" value="ACP-like_sf"/>
</dbReference>
<evidence type="ECO:0000256" key="1">
    <source>
        <dbReference type="ARBA" id="ARBA00022450"/>
    </source>
</evidence>
<dbReference type="Gene3D" id="3.30.300.30">
    <property type="match status" value="1"/>
</dbReference>
<keyword evidence="6" id="KW-1185">Reference proteome</keyword>
<dbReference type="NCBIfam" id="TIGR01733">
    <property type="entry name" value="AA-adenyl-dom"/>
    <property type="match status" value="1"/>
</dbReference>
<dbReference type="OrthoDB" id="408177at2759"/>
<dbReference type="Pfam" id="PF00501">
    <property type="entry name" value="AMP-binding"/>
    <property type="match status" value="1"/>
</dbReference>
<name>A0A1L9U7B8_ASPBC</name>
<evidence type="ECO:0000256" key="3">
    <source>
        <dbReference type="ARBA" id="ARBA00029454"/>
    </source>
</evidence>
<reference evidence="6" key="1">
    <citation type="journal article" date="2017" name="Genome Biol.">
        <title>Comparative genomics reveals high biological diversity and specific adaptations in the industrially and medically important fungal genus Aspergillus.</title>
        <authorList>
            <person name="de Vries R.P."/>
            <person name="Riley R."/>
            <person name="Wiebenga A."/>
            <person name="Aguilar-Osorio G."/>
            <person name="Amillis S."/>
            <person name="Uchima C.A."/>
            <person name="Anderluh G."/>
            <person name="Asadollahi M."/>
            <person name="Askin M."/>
            <person name="Barry K."/>
            <person name="Battaglia E."/>
            <person name="Bayram O."/>
            <person name="Benocci T."/>
            <person name="Braus-Stromeyer S.A."/>
            <person name="Caldana C."/>
            <person name="Canovas D."/>
            <person name="Cerqueira G.C."/>
            <person name="Chen F."/>
            <person name="Chen W."/>
            <person name="Choi C."/>
            <person name="Clum A."/>
            <person name="Dos Santos R.A."/>
            <person name="Damasio A.R."/>
            <person name="Diallinas G."/>
            <person name="Emri T."/>
            <person name="Fekete E."/>
            <person name="Flipphi M."/>
            <person name="Freyberg S."/>
            <person name="Gallo A."/>
            <person name="Gournas C."/>
            <person name="Habgood R."/>
            <person name="Hainaut M."/>
            <person name="Harispe M.L."/>
            <person name="Henrissat B."/>
            <person name="Hilden K.S."/>
            <person name="Hope R."/>
            <person name="Hossain A."/>
            <person name="Karabika E."/>
            <person name="Karaffa L."/>
            <person name="Karanyi Z."/>
            <person name="Krasevec N."/>
            <person name="Kuo A."/>
            <person name="Kusch H."/>
            <person name="LaButti K."/>
            <person name="Lagendijk E.L."/>
            <person name="Lapidus A."/>
            <person name="Levasseur A."/>
            <person name="Lindquist E."/>
            <person name="Lipzen A."/>
            <person name="Logrieco A.F."/>
            <person name="MacCabe A."/>
            <person name="Maekelae M.R."/>
            <person name="Malavazi I."/>
            <person name="Melin P."/>
            <person name="Meyer V."/>
            <person name="Mielnichuk N."/>
            <person name="Miskei M."/>
            <person name="Molnar A.P."/>
            <person name="Mule G."/>
            <person name="Ngan C.Y."/>
            <person name="Orejas M."/>
            <person name="Orosz E."/>
            <person name="Ouedraogo J.P."/>
            <person name="Overkamp K.M."/>
            <person name="Park H.-S."/>
            <person name="Perrone G."/>
            <person name="Piumi F."/>
            <person name="Punt P.J."/>
            <person name="Ram A.F."/>
            <person name="Ramon A."/>
            <person name="Rauscher S."/>
            <person name="Record E."/>
            <person name="Riano-Pachon D.M."/>
            <person name="Robert V."/>
            <person name="Roehrig J."/>
            <person name="Ruller R."/>
            <person name="Salamov A."/>
            <person name="Salih N.S."/>
            <person name="Samson R.A."/>
            <person name="Sandor E."/>
            <person name="Sanguinetti M."/>
            <person name="Schuetze T."/>
            <person name="Sepcic K."/>
            <person name="Shelest E."/>
            <person name="Sherlock G."/>
            <person name="Sophianopoulou V."/>
            <person name="Squina F.M."/>
            <person name="Sun H."/>
            <person name="Susca A."/>
            <person name="Todd R.B."/>
            <person name="Tsang A."/>
            <person name="Unkles S.E."/>
            <person name="van de Wiele N."/>
            <person name="van Rossen-Uffink D."/>
            <person name="Oliveira J.V."/>
            <person name="Vesth T.C."/>
            <person name="Visser J."/>
            <person name="Yu J.-H."/>
            <person name="Zhou M."/>
            <person name="Andersen M.R."/>
            <person name="Archer D.B."/>
            <person name="Baker S.E."/>
            <person name="Benoit I."/>
            <person name="Brakhage A.A."/>
            <person name="Braus G.H."/>
            <person name="Fischer R."/>
            <person name="Frisvad J.C."/>
            <person name="Goldman G.H."/>
            <person name="Houbraken J."/>
            <person name="Oakley B."/>
            <person name="Pocsi I."/>
            <person name="Scazzocchio C."/>
            <person name="Seiboth B."/>
            <person name="vanKuyk P.A."/>
            <person name="Wortman J."/>
            <person name="Dyer P.S."/>
            <person name="Grigoriev I.V."/>
        </authorList>
    </citation>
    <scope>NUCLEOTIDE SEQUENCE [LARGE SCALE GENOMIC DNA]</scope>
    <source>
        <strain evidence="6">CBS 101740 / IMI 381727 / IBT 21946</strain>
    </source>
</reference>
<dbReference type="PANTHER" id="PTHR44845">
    <property type="entry name" value="CARRIER DOMAIN-CONTAINING PROTEIN"/>
    <property type="match status" value="1"/>
</dbReference>
<proteinExistence type="inferred from homology"/>
<dbReference type="VEuPathDB" id="FungiDB:ASPBRDRAFT_47641"/>
<dbReference type="CDD" id="cd05930">
    <property type="entry name" value="A_NRPS"/>
    <property type="match status" value="1"/>
</dbReference>
<dbReference type="Gene3D" id="1.10.1200.10">
    <property type="entry name" value="ACP-like"/>
    <property type="match status" value="1"/>
</dbReference>
<dbReference type="InterPro" id="IPR010080">
    <property type="entry name" value="Thioester_reductase-like_dom"/>
</dbReference>
<gene>
    <name evidence="5" type="ORF">ASPBRDRAFT_47641</name>
</gene>
<dbReference type="GO" id="GO:0031177">
    <property type="term" value="F:phosphopantetheine binding"/>
    <property type="evidence" value="ECO:0007669"/>
    <property type="project" value="InterPro"/>
</dbReference>
<dbReference type="Gene3D" id="3.40.50.720">
    <property type="entry name" value="NAD(P)-binding Rossmann-like Domain"/>
    <property type="match status" value="1"/>
</dbReference>
<dbReference type="PANTHER" id="PTHR44845:SF6">
    <property type="entry name" value="BETA-ALANINE-ACTIVATING ENZYME"/>
    <property type="match status" value="1"/>
</dbReference>
<dbReference type="InterPro" id="IPR020845">
    <property type="entry name" value="AMP-binding_CS"/>
</dbReference>
<protein>
    <recommendedName>
        <fullName evidence="4">Carrier domain-containing protein</fullName>
    </recommendedName>
</protein>
<feature type="domain" description="Carrier" evidence="4">
    <location>
        <begin position="524"/>
        <end position="601"/>
    </location>
</feature>
<keyword evidence="2" id="KW-0597">Phosphoprotein</keyword>
<dbReference type="InterPro" id="IPR010071">
    <property type="entry name" value="AA_adenyl_dom"/>
</dbReference>
<dbReference type="PROSITE" id="PS00455">
    <property type="entry name" value="AMP_BINDING"/>
    <property type="match status" value="1"/>
</dbReference>
<dbReference type="SUPFAM" id="SSF56801">
    <property type="entry name" value="Acetyl-CoA synthetase-like"/>
    <property type="match status" value="1"/>
</dbReference>
<dbReference type="InterPro" id="IPR036291">
    <property type="entry name" value="NAD(P)-bd_dom_sf"/>
</dbReference>
<accession>A0A1L9U7B8</accession>
<dbReference type="SMART" id="SM00823">
    <property type="entry name" value="PKS_PP"/>
    <property type="match status" value="1"/>
</dbReference>
<dbReference type="EMBL" id="KV878693">
    <property type="protein sequence ID" value="OJJ67587.1"/>
    <property type="molecule type" value="Genomic_DNA"/>
</dbReference>
<dbReference type="STRING" id="767769.A0A1L9U7B8"/>
<dbReference type="InterPro" id="IPR000873">
    <property type="entry name" value="AMP-dep_synth/lig_dom"/>
</dbReference>
<dbReference type="InterPro" id="IPR045851">
    <property type="entry name" value="AMP-bd_C_sf"/>
</dbReference>
<evidence type="ECO:0000313" key="5">
    <source>
        <dbReference type="EMBL" id="OJJ67587.1"/>
    </source>
</evidence>
<sequence length="1019" mass="113305">MGSLEPLGLPQALYQQVRLSKTTIAVKSDEQTLTFEELHLKALYLAHQILSKGLPVQSPIAVLSPRGINHIVSQVAVIYAGGYCVPLDIRQPDGYLDKLLSRLSCRLVITDPERQERLSKYDRLVANHEEISTQCQAQTAETVISSNGPDALTHIFHTSGTTGTPKAVQLQAEGLMSRAYQGIHPIMRGERFAQVSNITFDASLLDIWVPLLGGATVVIIPQDVLLDPKAFCKRLRSEMIDTMFLTSALLTSTANVVPKAFATIRTLMTGGEVMNMQTIKTIFENGPPQRLYNIYGPTETTIYCLYHLVLHSDVKANSVPLGRTVPNITVHVVDENLQPVAPGEVGELLVQGSGVSRGYAEDPEKTAKAFVHAPHLADTTLYRTGDLMRVNEAGLYEFIGRRDNQVKIRGQRIELEAVEHLLRETGLVLDAAVLKVQPEDSTVGAILLAYVIPSSDTTNANTIVREFVQRTPHMVPRIEFIDAFPLGPTGKVDRKRLEKQYLEKMAKVARSASLCKTGHVPRKSSYPEVLVHLEALWLEILRLPVAGLDPSDDFFYIGGTSLQAATLVTRVRQAFAVELQSAELYEYSTLDALARLILALQTGTQSDDGHEKLEAVWKQDGELGKELMPIGGTVPDWKAPGEGRVFLTGVTGFVGAFLLYELLKMPQVSRVACLIRAKDTTAGLARLRKNLDKYRIELEPGMEKRILIVPGDFAQPYLGLTPDEYDLFAGWASVVFHLGAQVNYVQPYSTHRNANVIGTLRMLEFANYQRPKMLHYSSSIAAYGPSGFVLGAKYLAEDERPREYMRALHYDTGYSQSQMVAECVVWNAIDNGLPVAIYRPGFVLGHSKSGISNPDDFVGRLFSSCLAMGSYPVLPAQRKEFIPVDFVVGALLHIAANPARLGHAYNLVQPRREAAIDLITTFEMLDSLTPLKMKPLPYSKWVERFSFKTQDPLHPLMPMLREKVLGELTRWEVQEQMATFGVDNLREALQDAPDVLNTEPMSILFKQYIRQWLPEGYRT</sequence>
<dbReference type="Pfam" id="PF07993">
    <property type="entry name" value="NAD_binding_4"/>
    <property type="match status" value="1"/>
</dbReference>
<dbReference type="InterPro" id="IPR020806">
    <property type="entry name" value="PKS_PP-bd"/>
</dbReference>
<dbReference type="PROSITE" id="PS50075">
    <property type="entry name" value="CARRIER"/>
    <property type="match status" value="1"/>
</dbReference>
<dbReference type="GeneID" id="93578388"/>
<dbReference type="InterPro" id="IPR009081">
    <property type="entry name" value="PP-bd_ACP"/>
</dbReference>
<dbReference type="RefSeq" id="XP_067474836.1">
    <property type="nucleotide sequence ID" value="XM_067625900.1"/>
</dbReference>
<dbReference type="SUPFAM" id="SSF47336">
    <property type="entry name" value="ACP-like"/>
    <property type="match status" value="1"/>
</dbReference>
<dbReference type="AlphaFoldDB" id="A0A1L9U7B8"/>
<keyword evidence="1" id="KW-0596">Phosphopantetheine</keyword>
<dbReference type="InterPro" id="IPR013120">
    <property type="entry name" value="FAR_NAD-bd"/>
</dbReference>